<reference evidence="2 3" key="1">
    <citation type="submission" date="2014-01" db="EMBL/GenBank/DDBJ databases">
        <title>Development of a Comparative Genomic Fingerprinting Assay for High Resolution Genotyping of Arcobacter butzleri.</title>
        <authorList>
            <person name="Webb A.L."/>
            <person name="Inglis G.D."/>
            <person name="Kruczkiewicz P."/>
            <person name="Selinger L.B."/>
            <person name="Taboada E.N."/>
        </authorList>
    </citation>
    <scope>NUCLEOTIDE SEQUENCE [LARGE SCALE GENOMIC DNA]</scope>
    <source>
        <strain evidence="2 3">L355</strain>
    </source>
</reference>
<dbReference type="InterPro" id="IPR050834">
    <property type="entry name" value="Glycosyltransf_2"/>
</dbReference>
<gene>
    <name evidence="2" type="ORF">AF80_03580</name>
</gene>
<name>A0A0G9KVW2_9BACT</name>
<evidence type="ECO:0000259" key="1">
    <source>
        <dbReference type="Pfam" id="PF00535"/>
    </source>
</evidence>
<sequence length="277" mass="32125">MKVSVIIAVYKDVEALELIIESLKNQTYKNFEVIIAEDGQDEKMQAFIKSIKDLDIKHTTQEDIGVRKSKSQNNGIKTSSGEYLIFIDGDCILYSDFIEKHLILSSSLHIISGRRVNLGPKYSSFLRNKNITSLWLEKNFTKKYFDISKDAREEKHTEEGFKIKPFSFLHKILHLKYKKKDVSILGCNFSCYKQAMIDINGFDEELGNSAYASDTDLEWRFKGVGYNIISAKYIANQFHLFHKRKDGIFERGMLERIKKNQENKKFFCSLGLTKINI</sequence>
<protein>
    <submittedName>
        <fullName evidence="2">Glycosyl transferase</fullName>
    </submittedName>
</protein>
<dbReference type="SUPFAM" id="SSF53448">
    <property type="entry name" value="Nucleotide-diphospho-sugar transferases"/>
    <property type="match status" value="1"/>
</dbReference>
<evidence type="ECO:0000313" key="3">
    <source>
        <dbReference type="Proteomes" id="UP000035154"/>
    </source>
</evidence>
<dbReference type="AlphaFoldDB" id="A0A0G9KVW2"/>
<evidence type="ECO:0000313" key="2">
    <source>
        <dbReference type="EMBL" id="KLE10722.1"/>
    </source>
</evidence>
<dbReference type="EMBL" id="JAIW01000023">
    <property type="protein sequence ID" value="KLE10722.1"/>
    <property type="molecule type" value="Genomic_DNA"/>
</dbReference>
<dbReference type="RefSeq" id="WP_046998022.1">
    <property type="nucleotide sequence ID" value="NZ_JAIW01000023.1"/>
</dbReference>
<dbReference type="InterPro" id="IPR001173">
    <property type="entry name" value="Glyco_trans_2-like"/>
</dbReference>
<comment type="caution">
    <text evidence="2">The sequence shown here is derived from an EMBL/GenBank/DDBJ whole genome shotgun (WGS) entry which is preliminary data.</text>
</comment>
<dbReference type="Pfam" id="PF00535">
    <property type="entry name" value="Glycos_transf_2"/>
    <property type="match status" value="1"/>
</dbReference>
<dbReference type="GO" id="GO:0016740">
    <property type="term" value="F:transferase activity"/>
    <property type="evidence" value="ECO:0007669"/>
    <property type="project" value="UniProtKB-KW"/>
</dbReference>
<dbReference type="PANTHER" id="PTHR43685:SF3">
    <property type="entry name" value="SLR2126 PROTEIN"/>
    <property type="match status" value="1"/>
</dbReference>
<keyword evidence="2" id="KW-0808">Transferase</keyword>
<dbReference type="PATRIC" id="fig|1447263.3.peg.694"/>
<feature type="domain" description="Glycosyltransferase 2-like" evidence="1">
    <location>
        <begin position="4"/>
        <end position="103"/>
    </location>
</feature>
<dbReference type="InterPro" id="IPR029044">
    <property type="entry name" value="Nucleotide-diphossugar_trans"/>
</dbReference>
<dbReference type="Gene3D" id="3.90.550.10">
    <property type="entry name" value="Spore Coat Polysaccharide Biosynthesis Protein SpsA, Chain A"/>
    <property type="match status" value="1"/>
</dbReference>
<dbReference type="PANTHER" id="PTHR43685">
    <property type="entry name" value="GLYCOSYLTRANSFERASE"/>
    <property type="match status" value="1"/>
</dbReference>
<accession>A0A0G9KVW2</accession>
<organism evidence="2 3">
    <name type="scientific">Aliarcobacter butzleri L355</name>
    <dbReference type="NCBI Taxonomy" id="1447263"/>
    <lineage>
        <taxon>Bacteria</taxon>
        <taxon>Pseudomonadati</taxon>
        <taxon>Campylobacterota</taxon>
        <taxon>Epsilonproteobacteria</taxon>
        <taxon>Campylobacterales</taxon>
        <taxon>Arcobacteraceae</taxon>
        <taxon>Aliarcobacter</taxon>
    </lineage>
</organism>
<proteinExistence type="predicted"/>
<dbReference type="Proteomes" id="UP000035154">
    <property type="component" value="Unassembled WGS sequence"/>
</dbReference>